<proteinExistence type="predicted"/>
<evidence type="ECO:0000313" key="3">
    <source>
        <dbReference type="Proteomes" id="UP000787635"/>
    </source>
</evidence>
<evidence type="ECO:0000313" key="2">
    <source>
        <dbReference type="EMBL" id="NKC31380.1"/>
    </source>
</evidence>
<evidence type="ECO:0000256" key="1">
    <source>
        <dbReference type="SAM" id="MobiDB-lite"/>
    </source>
</evidence>
<organism evidence="2 3">
    <name type="scientific">Falsiroseomonas selenitidurans</name>
    <dbReference type="NCBI Taxonomy" id="2716335"/>
    <lineage>
        <taxon>Bacteria</taxon>
        <taxon>Pseudomonadati</taxon>
        <taxon>Pseudomonadota</taxon>
        <taxon>Alphaproteobacteria</taxon>
        <taxon>Acetobacterales</taxon>
        <taxon>Roseomonadaceae</taxon>
        <taxon>Falsiroseomonas</taxon>
    </lineage>
</organism>
<comment type="caution">
    <text evidence="2">The sequence shown here is derived from an EMBL/GenBank/DDBJ whole genome shotgun (WGS) entry which is preliminary data.</text>
</comment>
<accession>A0ABX1E3U9</accession>
<protein>
    <submittedName>
        <fullName evidence="2">Uncharacterized protein</fullName>
    </submittedName>
</protein>
<sequence length="234" mass="24305">MPAPLPAAPAEPVAAEPSLAEVALAALAANPSPAPPPMPVAEAGAPPLPPAPAPAPMMLSAPAATLGPEAAPGGITGSADFRDLKLYQHTANADGSYRHLDMGLTGLVAAAGVWKEVRLKLFDRRGTVGLEFRRIRGWPAMFETWPEGGTDQFGPFWRLETQATAAAMAKLPGLGDRAMLAALLEVLPTLARRAARLAALPAEEQEAWAERGRAMAAAVEASRPEPPRPTGRVG</sequence>
<keyword evidence="3" id="KW-1185">Reference proteome</keyword>
<reference evidence="2 3" key="1">
    <citation type="submission" date="2020-03" db="EMBL/GenBank/DDBJ databases">
        <title>Roseomonas selenitidurans sp. nov. isolated from urban soil.</title>
        <authorList>
            <person name="Liu H."/>
        </authorList>
    </citation>
    <scope>NUCLEOTIDE SEQUENCE [LARGE SCALE GENOMIC DNA]</scope>
    <source>
        <strain evidence="2 3">BU-1</strain>
    </source>
</reference>
<gene>
    <name evidence="2" type="ORF">HEQ75_10965</name>
</gene>
<dbReference type="Proteomes" id="UP000787635">
    <property type="component" value="Unassembled WGS sequence"/>
</dbReference>
<dbReference type="EMBL" id="JAAVNE010000014">
    <property type="protein sequence ID" value="NKC31380.1"/>
    <property type="molecule type" value="Genomic_DNA"/>
</dbReference>
<feature type="region of interest" description="Disordered" evidence="1">
    <location>
        <begin position="211"/>
        <end position="234"/>
    </location>
</feature>
<name>A0ABX1E3U9_9PROT</name>